<dbReference type="InterPro" id="IPR036162">
    <property type="entry name" value="Resolvase-like_N_sf"/>
</dbReference>
<reference evidence="1 2" key="1">
    <citation type="submission" date="2024-09" db="EMBL/GenBank/DDBJ databases">
        <authorList>
            <person name="Sun Q."/>
            <person name="Mori K."/>
        </authorList>
    </citation>
    <scope>NUCLEOTIDE SEQUENCE [LARGE SCALE GENOMIC DNA]</scope>
    <source>
        <strain evidence="1 2">JCM 6917</strain>
    </source>
</reference>
<keyword evidence="2" id="KW-1185">Reference proteome</keyword>
<accession>A0ABV5N2R6</accession>
<evidence type="ECO:0008006" key="3">
    <source>
        <dbReference type="Google" id="ProtNLM"/>
    </source>
</evidence>
<dbReference type="Proteomes" id="UP001589709">
    <property type="component" value="Unassembled WGS sequence"/>
</dbReference>
<organism evidence="1 2">
    <name type="scientific">Streptomyces cinereospinus</name>
    <dbReference type="NCBI Taxonomy" id="285561"/>
    <lineage>
        <taxon>Bacteria</taxon>
        <taxon>Bacillati</taxon>
        <taxon>Actinomycetota</taxon>
        <taxon>Actinomycetes</taxon>
        <taxon>Kitasatosporales</taxon>
        <taxon>Streptomycetaceae</taxon>
        <taxon>Streptomyces</taxon>
    </lineage>
</organism>
<name>A0ABV5N2R6_9ACTN</name>
<dbReference type="RefSeq" id="WP_381347120.1">
    <property type="nucleotide sequence ID" value="NZ_JBHMCY010000031.1"/>
</dbReference>
<evidence type="ECO:0000313" key="2">
    <source>
        <dbReference type="Proteomes" id="UP001589709"/>
    </source>
</evidence>
<protein>
    <recommendedName>
        <fullName evidence="3">Resolvase/invertase-type recombinase catalytic domain-containing protein</fullName>
    </recommendedName>
</protein>
<evidence type="ECO:0000313" key="1">
    <source>
        <dbReference type="EMBL" id="MFB9464543.1"/>
    </source>
</evidence>
<comment type="caution">
    <text evidence="1">The sequence shown here is derived from an EMBL/GenBank/DDBJ whole genome shotgun (WGS) entry which is preliminary data.</text>
</comment>
<proteinExistence type="predicted"/>
<gene>
    <name evidence="1" type="ORF">ACFF45_17955</name>
</gene>
<sequence length="132" mass="14314">MKRTPGDTSRRRVITDAASGFPSRATVVLYTCIAPGQDQTAVLTRLRRYAEARDWVVIGEVIDHTTTATPLDSRPNWQKARTLITSGQAHGIVTTSRTACAVTPTDLSLVDWLAQHQAFLAEAEPLVEGLAG</sequence>
<dbReference type="Gene3D" id="3.40.50.1390">
    <property type="entry name" value="Resolvase, N-terminal catalytic domain"/>
    <property type="match status" value="1"/>
</dbReference>
<dbReference type="EMBL" id="JBHMCY010000031">
    <property type="protein sequence ID" value="MFB9464543.1"/>
    <property type="molecule type" value="Genomic_DNA"/>
</dbReference>